<keyword evidence="3" id="KW-1185">Reference proteome</keyword>
<reference evidence="2" key="2">
    <citation type="submission" date="2017-02" db="EMBL/GenBank/DDBJ databases">
        <title>Sunflower complete genome.</title>
        <authorList>
            <person name="Langlade N."/>
            <person name="Munos S."/>
        </authorList>
    </citation>
    <scope>NUCLEOTIDE SEQUENCE [LARGE SCALE GENOMIC DNA]</scope>
    <source>
        <tissue evidence="2">Leaves</tissue>
    </source>
</reference>
<name>A0A251S0W3_HELAN</name>
<reference evidence="1" key="3">
    <citation type="submission" date="2020-06" db="EMBL/GenBank/DDBJ databases">
        <title>Helianthus annuus Genome sequencing and assembly Release 2.</title>
        <authorList>
            <person name="Gouzy J."/>
            <person name="Langlade N."/>
            <person name="Munos S."/>
        </authorList>
    </citation>
    <scope>NUCLEOTIDE SEQUENCE</scope>
    <source>
        <tissue evidence="1">Leaves</tissue>
    </source>
</reference>
<gene>
    <name evidence="2" type="ORF">HannXRQ_Chr16g0518071</name>
    <name evidence="1" type="ORF">HanXRQr2_Chr02g0076441</name>
</gene>
<accession>A0A251S0W3</accession>
<organism evidence="2 3">
    <name type="scientific">Helianthus annuus</name>
    <name type="common">Common sunflower</name>
    <dbReference type="NCBI Taxonomy" id="4232"/>
    <lineage>
        <taxon>Eukaryota</taxon>
        <taxon>Viridiplantae</taxon>
        <taxon>Streptophyta</taxon>
        <taxon>Embryophyta</taxon>
        <taxon>Tracheophyta</taxon>
        <taxon>Spermatophyta</taxon>
        <taxon>Magnoliopsida</taxon>
        <taxon>eudicotyledons</taxon>
        <taxon>Gunneridae</taxon>
        <taxon>Pentapetalae</taxon>
        <taxon>asterids</taxon>
        <taxon>campanulids</taxon>
        <taxon>Asterales</taxon>
        <taxon>Asteraceae</taxon>
        <taxon>Asteroideae</taxon>
        <taxon>Heliantheae alliance</taxon>
        <taxon>Heliantheae</taxon>
        <taxon>Helianthus</taxon>
    </lineage>
</organism>
<dbReference type="Proteomes" id="UP000215914">
    <property type="component" value="Chromosome 16"/>
</dbReference>
<evidence type="ECO:0000313" key="1">
    <source>
        <dbReference type="EMBL" id="KAF5819332.1"/>
    </source>
</evidence>
<dbReference type="AlphaFoldDB" id="A0A251S0W3"/>
<sequence>MYTLQVGSVSVLVLKNQFNVWFFYAALRCGFKNFSFHTPSLPPNSPRPIFLFLKTPKIPHIPETNSTPPTHQVQCESFLSPGSDLYSISTTTTTNSNFHKTLINFGYHQTLTIVSFRRWDARRSA</sequence>
<reference evidence="1 3" key="1">
    <citation type="journal article" date="2017" name="Nature">
        <title>The sunflower genome provides insights into oil metabolism, flowering and Asterid evolution.</title>
        <authorList>
            <person name="Badouin H."/>
            <person name="Gouzy J."/>
            <person name="Grassa C.J."/>
            <person name="Murat F."/>
            <person name="Staton S.E."/>
            <person name="Cottret L."/>
            <person name="Lelandais-Briere C."/>
            <person name="Owens G.L."/>
            <person name="Carrere S."/>
            <person name="Mayjonade B."/>
            <person name="Legrand L."/>
            <person name="Gill N."/>
            <person name="Kane N.C."/>
            <person name="Bowers J.E."/>
            <person name="Hubner S."/>
            <person name="Bellec A."/>
            <person name="Berard A."/>
            <person name="Berges H."/>
            <person name="Blanchet N."/>
            <person name="Boniface M.C."/>
            <person name="Brunel D."/>
            <person name="Catrice O."/>
            <person name="Chaidir N."/>
            <person name="Claudel C."/>
            <person name="Donnadieu C."/>
            <person name="Faraut T."/>
            <person name="Fievet G."/>
            <person name="Helmstetter N."/>
            <person name="King M."/>
            <person name="Knapp S.J."/>
            <person name="Lai Z."/>
            <person name="Le Paslier M.C."/>
            <person name="Lippi Y."/>
            <person name="Lorenzon L."/>
            <person name="Mandel J.R."/>
            <person name="Marage G."/>
            <person name="Marchand G."/>
            <person name="Marquand E."/>
            <person name="Bret-Mestries E."/>
            <person name="Morien E."/>
            <person name="Nambeesan S."/>
            <person name="Nguyen T."/>
            <person name="Pegot-Espagnet P."/>
            <person name="Pouilly N."/>
            <person name="Raftis F."/>
            <person name="Sallet E."/>
            <person name="Schiex T."/>
            <person name="Thomas J."/>
            <person name="Vandecasteele C."/>
            <person name="Vares D."/>
            <person name="Vear F."/>
            <person name="Vautrin S."/>
            <person name="Crespi M."/>
            <person name="Mangin B."/>
            <person name="Burke J.M."/>
            <person name="Salse J."/>
            <person name="Munos S."/>
            <person name="Vincourt P."/>
            <person name="Rieseberg L.H."/>
            <person name="Langlade N.B."/>
        </authorList>
    </citation>
    <scope>NUCLEOTIDE SEQUENCE [LARGE SCALE GENOMIC DNA]</scope>
    <source>
        <strain evidence="3">cv. SF193</strain>
        <tissue evidence="1">Leaves</tissue>
    </source>
</reference>
<evidence type="ECO:0000313" key="2">
    <source>
        <dbReference type="EMBL" id="OTF92093.1"/>
    </source>
</evidence>
<evidence type="ECO:0000313" key="3">
    <source>
        <dbReference type="Proteomes" id="UP000215914"/>
    </source>
</evidence>
<dbReference type="EMBL" id="MNCJ02000317">
    <property type="protein sequence ID" value="KAF5819332.1"/>
    <property type="molecule type" value="Genomic_DNA"/>
</dbReference>
<dbReference type="Gramene" id="mRNA:HanXRQr2_Chr02g0076441">
    <property type="protein sequence ID" value="CDS:HanXRQr2_Chr02g0076441.1"/>
    <property type="gene ID" value="HanXRQr2_Chr02g0076441"/>
</dbReference>
<dbReference type="InParanoid" id="A0A251S0W3"/>
<dbReference type="EMBL" id="CM007905">
    <property type="protein sequence ID" value="OTF92093.1"/>
    <property type="molecule type" value="Genomic_DNA"/>
</dbReference>
<protein>
    <submittedName>
        <fullName evidence="2">Uncharacterized protein</fullName>
    </submittedName>
</protein>
<proteinExistence type="predicted"/>